<evidence type="ECO:0000256" key="1">
    <source>
        <dbReference type="ARBA" id="ARBA00004141"/>
    </source>
</evidence>
<dbReference type="SUPFAM" id="SSF161111">
    <property type="entry name" value="Cation efflux protein transmembrane domain-like"/>
    <property type="match status" value="1"/>
</dbReference>
<dbReference type="InterPro" id="IPR002524">
    <property type="entry name" value="Cation_efflux"/>
</dbReference>
<evidence type="ECO:0000259" key="11">
    <source>
        <dbReference type="Pfam" id="PF16916"/>
    </source>
</evidence>
<dbReference type="Proteomes" id="UP001482231">
    <property type="component" value="Unassembled WGS sequence"/>
</dbReference>
<accession>A0ABV0EAQ2</accession>
<dbReference type="NCBIfam" id="TIGR01297">
    <property type="entry name" value="CDF"/>
    <property type="match status" value="1"/>
</dbReference>
<dbReference type="InterPro" id="IPR036837">
    <property type="entry name" value="Cation_efflux_CTD_sf"/>
</dbReference>
<evidence type="ECO:0000256" key="5">
    <source>
        <dbReference type="ARBA" id="ARBA00022906"/>
    </source>
</evidence>
<feature type="domain" description="Cation efflux protein cytoplasmic" evidence="11">
    <location>
        <begin position="222"/>
        <end position="293"/>
    </location>
</feature>
<dbReference type="Pfam" id="PF16916">
    <property type="entry name" value="ZT_dimer"/>
    <property type="match status" value="1"/>
</dbReference>
<feature type="transmembrane region" description="Helical" evidence="9">
    <location>
        <begin position="25"/>
        <end position="47"/>
    </location>
</feature>
<dbReference type="PANTHER" id="PTHR11562">
    <property type="entry name" value="CATION EFFLUX PROTEIN/ ZINC TRANSPORTER"/>
    <property type="match status" value="1"/>
</dbReference>
<dbReference type="Gene3D" id="1.20.1510.10">
    <property type="entry name" value="Cation efflux protein transmembrane domain"/>
    <property type="match status" value="1"/>
</dbReference>
<evidence type="ECO:0000313" key="13">
    <source>
        <dbReference type="Proteomes" id="UP001482231"/>
    </source>
</evidence>
<evidence type="ECO:0000256" key="3">
    <source>
        <dbReference type="ARBA" id="ARBA00022448"/>
    </source>
</evidence>
<evidence type="ECO:0000313" key="12">
    <source>
        <dbReference type="EMBL" id="MEO1765644.1"/>
    </source>
</evidence>
<feature type="transmembrane region" description="Helical" evidence="9">
    <location>
        <begin position="88"/>
        <end position="112"/>
    </location>
</feature>
<keyword evidence="6 9" id="KW-1133">Transmembrane helix</keyword>
<organism evidence="12 13">
    <name type="scientific">Thiobacter aerophilum</name>
    <dbReference type="NCBI Taxonomy" id="3121275"/>
    <lineage>
        <taxon>Bacteria</taxon>
        <taxon>Pseudomonadati</taxon>
        <taxon>Pseudomonadota</taxon>
        <taxon>Betaproteobacteria</taxon>
        <taxon>Burkholderiales</taxon>
        <taxon>Thiobacteraceae</taxon>
        <taxon>Thiobacter</taxon>
    </lineage>
</organism>
<dbReference type="PANTHER" id="PTHR11562:SF17">
    <property type="entry name" value="RE54080P-RELATED"/>
    <property type="match status" value="1"/>
</dbReference>
<evidence type="ECO:0000256" key="7">
    <source>
        <dbReference type="ARBA" id="ARBA00023065"/>
    </source>
</evidence>
<feature type="transmembrane region" description="Helical" evidence="9">
    <location>
        <begin position="124"/>
        <end position="147"/>
    </location>
</feature>
<keyword evidence="7" id="KW-0406">Ion transport</keyword>
<protein>
    <submittedName>
        <fullName evidence="12">Cation diffusion facilitator family transporter</fullName>
    </submittedName>
</protein>
<name>A0ABV0EAQ2_9BURK</name>
<proteinExistence type="inferred from homology"/>
<dbReference type="SUPFAM" id="SSF160240">
    <property type="entry name" value="Cation efflux protein cytoplasmic domain-like"/>
    <property type="match status" value="1"/>
</dbReference>
<evidence type="ECO:0000259" key="10">
    <source>
        <dbReference type="Pfam" id="PF01545"/>
    </source>
</evidence>
<sequence length="314" mass="32985">MPNVESTHFGHDPHHHHPLPENGRALAWALMLTLGFAVVEAVGGWWAGSLALISDAGHMLTDAFSLGLAALAARIARQPPSARHSYGLARAEVVGGLVNGLLMLGVITFILIEAVDRLRHPQAVAGGWVMLIALIGLGINGLVAWVLSRGGAGLNVHAALLHVLGDLLGSVAALAAGAVVYFTGFTPADPILSLVVAGLILVATLRLLREVLHVLMEGVPASLDLDQVGQALAQVPGVESVHDLHIWTLASGRNALSAHVVLPDLARWPRILAAMQQLLHDRFGIEHVTLQPELRPPARAVTPVPSPRSGPPTP</sequence>
<feature type="domain" description="Cation efflux protein transmembrane" evidence="10">
    <location>
        <begin position="29"/>
        <end position="216"/>
    </location>
</feature>
<dbReference type="InterPro" id="IPR027469">
    <property type="entry name" value="Cation_efflux_TMD_sf"/>
</dbReference>
<gene>
    <name evidence="12" type="ORF">V6E02_00205</name>
</gene>
<evidence type="ECO:0000256" key="2">
    <source>
        <dbReference type="ARBA" id="ARBA00008873"/>
    </source>
</evidence>
<evidence type="ECO:0000256" key="9">
    <source>
        <dbReference type="SAM" id="Phobius"/>
    </source>
</evidence>
<comment type="subcellular location">
    <subcellularLocation>
        <location evidence="1">Membrane</location>
        <topology evidence="1">Multi-pass membrane protein</topology>
    </subcellularLocation>
</comment>
<keyword evidence="3" id="KW-0813">Transport</keyword>
<keyword evidence="8 9" id="KW-0472">Membrane</keyword>
<keyword evidence="13" id="KW-1185">Reference proteome</keyword>
<dbReference type="Pfam" id="PF01545">
    <property type="entry name" value="Cation_efflux"/>
    <property type="match status" value="1"/>
</dbReference>
<dbReference type="EMBL" id="JBAJEX010000001">
    <property type="protein sequence ID" value="MEO1765644.1"/>
    <property type="molecule type" value="Genomic_DNA"/>
</dbReference>
<feature type="transmembrane region" description="Helical" evidence="9">
    <location>
        <begin position="159"/>
        <end position="184"/>
    </location>
</feature>
<keyword evidence="5" id="KW-0864">Zinc transport</keyword>
<reference evidence="12 13" key="1">
    <citation type="submission" date="2024-02" db="EMBL/GenBank/DDBJ databases">
        <title>New thermophilic sulfur-oxidizing bacteria from a hot springs of the Uzon caldera (Kamchatka, Russia).</title>
        <authorList>
            <person name="Dukat A.M."/>
            <person name="Elcheninov A.G."/>
            <person name="Frolov E.N."/>
        </authorList>
    </citation>
    <scope>NUCLEOTIDE SEQUENCE [LARGE SCALE GENOMIC DNA]</scope>
    <source>
        <strain evidence="12 13">AK1</strain>
    </source>
</reference>
<dbReference type="InterPro" id="IPR058533">
    <property type="entry name" value="Cation_efflux_TM"/>
</dbReference>
<keyword evidence="4 9" id="KW-0812">Transmembrane</keyword>
<comment type="similarity">
    <text evidence="2">Belongs to the cation diffusion facilitator (CDF) transporter (TC 2.A.4) family. SLC30A subfamily.</text>
</comment>
<evidence type="ECO:0000256" key="6">
    <source>
        <dbReference type="ARBA" id="ARBA00022989"/>
    </source>
</evidence>
<dbReference type="RefSeq" id="WP_347305981.1">
    <property type="nucleotide sequence ID" value="NZ_JBAJEX010000001.1"/>
</dbReference>
<dbReference type="InterPro" id="IPR050681">
    <property type="entry name" value="CDF/SLC30A"/>
</dbReference>
<dbReference type="InterPro" id="IPR027470">
    <property type="entry name" value="Cation_efflux_CTD"/>
</dbReference>
<comment type="caution">
    <text evidence="12">The sequence shown here is derived from an EMBL/GenBank/DDBJ whole genome shotgun (WGS) entry which is preliminary data.</text>
</comment>
<keyword evidence="5" id="KW-0862">Zinc</keyword>
<evidence type="ECO:0000256" key="4">
    <source>
        <dbReference type="ARBA" id="ARBA00022692"/>
    </source>
</evidence>
<evidence type="ECO:0000256" key="8">
    <source>
        <dbReference type="ARBA" id="ARBA00023136"/>
    </source>
</evidence>
<feature type="transmembrane region" description="Helical" evidence="9">
    <location>
        <begin position="190"/>
        <end position="208"/>
    </location>
</feature>